<organism evidence="1 2">
    <name type="scientific">Ophiocordyceps australis</name>
    <dbReference type="NCBI Taxonomy" id="1399860"/>
    <lineage>
        <taxon>Eukaryota</taxon>
        <taxon>Fungi</taxon>
        <taxon>Dikarya</taxon>
        <taxon>Ascomycota</taxon>
        <taxon>Pezizomycotina</taxon>
        <taxon>Sordariomycetes</taxon>
        <taxon>Hypocreomycetidae</taxon>
        <taxon>Hypocreales</taxon>
        <taxon>Ophiocordycipitaceae</taxon>
        <taxon>Ophiocordyceps</taxon>
    </lineage>
</organism>
<name>A0A2C5XZW0_9HYPO</name>
<accession>A0A2C5XZW0</accession>
<evidence type="ECO:0000313" key="1">
    <source>
        <dbReference type="EMBL" id="PHH60512.1"/>
    </source>
</evidence>
<protein>
    <submittedName>
        <fullName evidence="1">Uncharacterized protein</fullName>
    </submittedName>
</protein>
<gene>
    <name evidence="1" type="ORF">CDD81_1602</name>
</gene>
<reference evidence="1 2" key="1">
    <citation type="submission" date="2017-06" db="EMBL/GenBank/DDBJ databases">
        <title>Ant-infecting Ophiocordyceps genomes reveal a high diversity of potential behavioral manipulation genes and a possible major role for enterotoxins.</title>
        <authorList>
            <person name="De Bekker C."/>
            <person name="Evans H.C."/>
            <person name="Brachmann A."/>
            <person name="Hughes D.P."/>
        </authorList>
    </citation>
    <scope>NUCLEOTIDE SEQUENCE [LARGE SCALE GENOMIC DNA]</scope>
    <source>
        <strain evidence="1 2">Map64</strain>
    </source>
</reference>
<dbReference type="EMBL" id="NJET01000143">
    <property type="protein sequence ID" value="PHH60512.1"/>
    <property type="molecule type" value="Genomic_DNA"/>
</dbReference>
<sequence>MAPMGMFLPREEKIGIDNAPVIHPQDEPFLLSANLLTPVDWRGFRGLHKRRVRHDSNFLFQYLPLRAPASTTLDLFETIPAQRISQATFEYMGFDFSTAMTIWSRWHAWGKMGETRVESYDGRDEDEGIHFVEIATWHIDFYSEISEWDADQVHPDEVWENVFDICGINTQLREESYLLYYQSRRGKENCLQWLKQTMFQKYQHLGRIQEESHRRVFKRERALYEIEGEAPLGYFGAISGTDYQW</sequence>
<comment type="caution">
    <text evidence="1">The sequence shown here is derived from an EMBL/GenBank/DDBJ whole genome shotgun (WGS) entry which is preliminary data.</text>
</comment>
<keyword evidence="2" id="KW-1185">Reference proteome</keyword>
<dbReference type="Proteomes" id="UP000226192">
    <property type="component" value="Unassembled WGS sequence"/>
</dbReference>
<dbReference type="OrthoDB" id="5429780at2759"/>
<evidence type="ECO:0000313" key="2">
    <source>
        <dbReference type="Proteomes" id="UP000226192"/>
    </source>
</evidence>
<dbReference type="AlphaFoldDB" id="A0A2C5XZW0"/>
<proteinExistence type="predicted"/>